<protein>
    <submittedName>
        <fullName evidence="1">Uncharacterized protein</fullName>
    </submittedName>
</protein>
<name>A0AAU7BT31_9FLAO</name>
<organism evidence="1">
    <name type="scientific">Pontimicrobium sp. SW4</name>
    <dbReference type="NCBI Taxonomy" id="3153519"/>
    <lineage>
        <taxon>Bacteria</taxon>
        <taxon>Pseudomonadati</taxon>
        <taxon>Bacteroidota</taxon>
        <taxon>Flavobacteriia</taxon>
        <taxon>Flavobacteriales</taxon>
        <taxon>Flavobacteriaceae</taxon>
        <taxon>Pontimicrobium</taxon>
    </lineage>
</organism>
<sequence length="152" mass="17415">MKLLLTILFIFILPKECNNMTSNLTALQERQDTITITYEAVSRGFFEEISVSNNSFSICNDLNRKEYKTYECSEKDWSESLELLSKINIQELPKLVAPTSMRQYDGAAHATLIIKDGDNKIRSNTFDHGHPPEEIKALVEKLLSFKKIAIKQ</sequence>
<accession>A0AAU7BT31</accession>
<dbReference type="RefSeq" id="WP_347923624.1">
    <property type="nucleotide sequence ID" value="NZ_CP157199.1"/>
</dbReference>
<reference evidence="1" key="1">
    <citation type="submission" date="2024-05" db="EMBL/GenBank/DDBJ databases">
        <title>Pontimicrobium maritimus sp. nov., isolated form sea water.</title>
        <authorList>
            <person name="Muhammad N."/>
            <person name="Vuong T.Q."/>
            <person name="Han H.L."/>
            <person name="Kim S.-G."/>
        </authorList>
    </citation>
    <scope>NUCLEOTIDE SEQUENCE</scope>
    <source>
        <strain evidence="1">SW4</strain>
    </source>
</reference>
<proteinExistence type="predicted"/>
<evidence type="ECO:0000313" key="1">
    <source>
        <dbReference type="EMBL" id="XBG61231.1"/>
    </source>
</evidence>
<dbReference type="AlphaFoldDB" id="A0AAU7BT31"/>
<dbReference type="EMBL" id="CP157199">
    <property type="protein sequence ID" value="XBG61231.1"/>
    <property type="molecule type" value="Genomic_DNA"/>
</dbReference>
<gene>
    <name evidence="1" type="ORF">ABGB03_15360</name>
</gene>